<protein>
    <submittedName>
        <fullName evidence="3">Secreted protein</fullName>
    </submittedName>
</protein>
<proteinExistence type="predicted"/>
<organism evidence="3">
    <name type="scientific">Mesocestoides corti</name>
    <name type="common">Flatworm</name>
    <dbReference type="NCBI Taxonomy" id="53468"/>
    <lineage>
        <taxon>Eukaryota</taxon>
        <taxon>Metazoa</taxon>
        <taxon>Spiralia</taxon>
        <taxon>Lophotrochozoa</taxon>
        <taxon>Platyhelminthes</taxon>
        <taxon>Cestoda</taxon>
        <taxon>Eucestoda</taxon>
        <taxon>Cyclophyllidea</taxon>
        <taxon>Mesocestoididae</taxon>
        <taxon>Mesocestoides</taxon>
    </lineage>
</organism>
<accession>A0A0R3UQF4</accession>
<dbReference type="EMBL" id="UXSR01005997">
    <property type="protein sequence ID" value="VDD84107.1"/>
    <property type="molecule type" value="Genomic_DNA"/>
</dbReference>
<reference evidence="1 2" key="2">
    <citation type="submission" date="2018-10" db="EMBL/GenBank/DDBJ databases">
        <authorList>
            <consortium name="Pathogen Informatics"/>
        </authorList>
    </citation>
    <scope>NUCLEOTIDE SEQUENCE [LARGE SCALE GENOMIC DNA]</scope>
</reference>
<reference evidence="3" key="1">
    <citation type="submission" date="2017-02" db="UniProtKB">
        <authorList>
            <consortium name="WormBaseParasite"/>
        </authorList>
    </citation>
    <scope>IDENTIFICATION</scope>
</reference>
<keyword evidence="2" id="KW-1185">Reference proteome</keyword>
<gene>
    <name evidence="1" type="ORF">MCOS_LOCUS10110</name>
</gene>
<evidence type="ECO:0000313" key="2">
    <source>
        <dbReference type="Proteomes" id="UP000267029"/>
    </source>
</evidence>
<dbReference type="AlphaFoldDB" id="A0A0R3UQF4"/>
<evidence type="ECO:0000313" key="1">
    <source>
        <dbReference type="EMBL" id="VDD84107.1"/>
    </source>
</evidence>
<sequence length="78" mass="8508">MLSAEWSFVTLYLPPPQSPPPPPPLPLPPLWTGLVFCELFAVSPPRVRVCRMLSRSGVANVTSGNHPRCTRQMGGLVV</sequence>
<dbReference type="WBParaSite" id="MCOS_0001010901-mRNA-1">
    <property type="protein sequence ID" value="MCOS_0001010901-mRNA-1"/>
    <property type="gene ID" value="MCOS_0001010901"/>
</dbReference>
<dbReference type="Proteomes" id="UP000267029">
    <property type="component" value="Unassembled WGS sequence"/>
</dbReference>
<name>A0A0R3UQF4_MESCO</name>
<evidence type="ECO:0000313" key="3">
    <source>
        <dbReference type="WBParaSite" id="MCOS_0001010901-mRNA-1"/>
    </source>
</evidence>